<dbReference type="GO" id="GO:0005829">
    <property type="term" value="C:cytosol"/>
    <property type="evidence" value="ECO:0007669"/>
    <property type="project" value="GOC"/>
</dbReference>
<evidence type="ECO:0000256" key="8">
    <source>
        <dbReference type="ARBA" id="ARBA00023136"/>
    </source>
</evidence>
<dbReference type="GO" id="GO:0016020">
    <property type="term" value="C:membrane"/>
    <property type="evidence" value="ECO:0007669"/>
    <property type="project" value="UniProtKB-SubCell"/>
</dbReference>
<sequence length="610" mass="66669">MFNTPRASAMQSSGFSDPLASGYDVDPWSGTQSPARGGTPAPSMPSMPSMPSATLNTSTSTSTSASTANGSRAQPQQTPELDALLDDPPGAYIALFRQLESGGAVSLPTLQRLLATARLPASVVEKIVGLTGHQASLGRPDFYRVLALVALAQSDPSAEMTLAAVDAALPGLPAPRLSAAPEAPPPRPPLPQSPSSTFSPWDSTPRFPPAPVSYDTNGPQTGGNPDAEAERGFWRRLENVTVELCPQKEGWFLQKYRVSSDKRAGALLRRYSDFVWLHTTLLQRYPFRLLPALPPKRMNPDAAFLETRRKGLQRFINALVNHPVMRDDGALNVFMTEPNFEAWRKRVKVSTDEESASKRLNPAQEMAIPADLEEKLDGLRTRLPGLISAYQKMVTLAERELARRTQGAAEAARFAVALGAVSEDMPAACYRCVPGGKSCDVCQGTGRGLATVGYAWSRLAEQRERDLATLTDGIEALKRQRDLYMSFRDLFHRHERLSRDGVDALQKRVVGRQARIEAARQAAKPGWEDEVGKLTSGIEQDNSAITALLARRVFVRACMWHEFGVVFHSRQAAMATLAWRAWVAGESGAVRAEGKVWDRLGEDLENMPLE</sequence>
<dbReference type="Pfam" id="PF19566">
    <property type="entry name" value="Snx8_BAR_dom"/>
    <property type="match status" value="1"/>
</dbReference>
<dbReference type="GeneID" id="28984275"/>
<dbReference type="STRING" id="879819.A0A0J0XIU0"/>
<dbReference type="OrthoDB" id="10064318at2759"/>
<feature type="compositionally biased region" description="Low complexity" evidence="9">
    <location>
        <begin position="40"/>
        <end position="69"/>
    </location>
</feature>
<dbReference type="PANTHER" id="PTHR47554:SF1">
    <property type="entry name" value="SORTING NEXIN MVP1"/>
    <property type="match status" value="1"/>
</dbReference>
<evidence type="ECO:0000256" key="5">
    <source>
        <dbReference type="ARBA" id="ARBA00022448"/>
    </source>
</evidence>
<dbReference type="EMBL" id="KQ087225">
    <property type="protein sequence ID" value="KLT40972.1"/>
    <property type="molecule type" value="Genomic_DNA"/>
</dbReference>
<dbReference type="Pfam" id="PF00787">
    <property type="entry name" value="PX"/>
    <property type="match status" value="1"/>
</dbReference>
<feature type="region of interest" description="Disordered" evidence="9">
    <location>
        <begin position="1"/>
        <end position="85"/>
    </location>
</feature>
<keyword evidence="8" id="KW-0472">Membrane</keyword>
<dbReference type="GO" id="GO:0032266">
    <property type="term" value="F:phosphatidylinositol-3-phosphate binding"/>
    <property type="evidence" value="ECO:0007669"/>
    <property type="project" value="TreeGrafter"/>
</dbReference>
<dbReference type="InterPro" id="IPR001683">
    <property type="entry name" value="PX_dom"/>
</dbReference>
<dbReference type="GO" id="GO:0005768">
    <property type="term" value="C:endosome"/>
    <property type="evidence" value="ECO:0007669"/>
    <property type="project" value="TreeGrafter"/>
</dbReference>
<evidence type="ECO:0000313" key="12">
    <source>
        <dbReference type="Proteomes" id="UP000053611"/>
    </source>
</evidence>
<evidence type="ECO:0000256" key="2">
    <source>
        <dbReference type="ARBA" id="ARBA00004496"/>
    </source>
</evidence>
<keyword evidence="6" id="KW-0963">Cytoplasm</keyword>
<evidence type="ECO:0000256" key="6">
    <source>
        <dbReference type="ARBA" id="ARBA00022490"/>
    </source>
</evidence>
<reference evidence="11 12" key="1">
    <citation type="submission" date="2015-03" db="EMBL/GenBank/DDBJ databases">
        <title>Genomics and transcriptomics of the oil-accumulating basidiomycete yeast T. oleaginosus allow insights into substrate utilization and the diverse evolutionary trajectories of mating systems in fungi.</title>
        <authorList>
            <consortium name="DOE Joint Genome Institute"/>
            <person name="Kourist R."/>
            <person name="Kracht O."/>
            <person name="Bracharz F."/>
            <person name="Lipzen A."/>
            <person name="Nolan M."/>
            <person name="Ohm R."/>
            <person name="Grigoriev I."/>
            <person name="Sun S."/>
            <person name="Heitman J."/>
            <person name="Bruck T."/>
            <person name="Nowrousian M."/>
        </authorList>
    </citation>
    <scope>NUCLEOTIDE SEQUENCE [LARGE SCALE GENOMIC DNA]</scope>
    <source>
        <strain evidence="11 12">IBC0246</strain>
    </source>
</reference>
<keyword evidence="7" id="KW-0653">Protein transport</keyword>
<evidence type="ECO:0000256" key="4">
    <source>
        <dbReference type="ARBA" id="ARBA00014268"/>
    </source>
</evidence>
<dbReference type="InterPro" id="IPR036871">
    <property type="entry name" value="PX_dom_sf"/>
</dbReference>
<dbReference type="AlphaFoldDB" id="A0A0J0XIU0"/>
<protein>
    <recommendedName>
        <fullName evidence="4">Sorting nexin MVP1</fullName>
    </recommendedName>
</protein>
<dbReference type="PANTHER" id="PTHR47554">
    <property type="entry name" value="SORTING NEXIN MVP1"/>
    <property type="match status" value="1"/>
</dbReference>
<evidence type="ECO:0000259" key="10">
    <source>
        <dbReference type="PROSITE" id="PS50195"/>
    </source>
</evidence>
<evidence type="ECO:0000256" key="7">
    <source>
        <dbReference type="ARBA" id="ARBA00022927"/>
    </source>
</evidence>
<dbReference type="InterPro" id="IPR045734">
    <property type="entry name" value="Snx8_BAR_dom"/>
</dbReference>
<dbReference type="PROSITE" id="PS50195">
    <property type="entry name" value="PX"/>
    <property type="match status" value="1"/>
</dbReference>
<organism evidence="11 12">
    <name type="scientific">Cutaneotrichosporon oleaginosum</name>
    <dbReference type="NCBI Taxonomy" id="879819"/>
    <lineage>
        <taxon>Eukaryota</taxon>
        <taxon>Fungi</taxon>
        <taxon>Dikarya</taxon>
        <taxon>Basidiomycota</taxon>
        <taxon>Agaricomycotina</taxon>
        <taxon>Tremellomycetes</taxon>
        <taxon>Trichosporonales</taxon>
        <taxon>Trichosporonaceae</taxon>
        <taxon>Cutaneotrichosporon</taxon>
    </lineage>
</organism>
<evidence type="ECO:0000256" key="3">
    <source>
        <dbReference type="ARBA" id="ARBA00010883"/>
    </source>
</evidence>
<dbReference type="SMART" id="SM00312">
    <property type="entry name" value="PX"/>
    <property type="match status" value="1"/>
</dbReference>
<keyword evidence="5" id="KW-0813">Transport</keyword>
<evidence type="ECO:0000256" key="9">
    <source>
        <dbReference type="SAM" id="MobiDB-lite"/>
    </source>
</evidence>
<evidence type="ECO:0000256" key="1">
    <source>
        <dbReference type="ARBA" id="ARBA00004287"/>
    </source>
</evidence>
<dbReference type="GO" id="GO:0006623">
    <property type="term" value="P:protein targeting to vacuole"/>
    <property type="evidence" value="ECO:0007669"/>
    <property type="project" value="TreeGrafter"/>
</dbReference>
<feature type="domain" description="PX" evidence="10">
    <location>
        <begin position="232"/>
        <end position="341"/>
    </location>
</feature>
<accession>A0A0J0XIU0</accession>
<dbReference type="Proteomes" id="UP000053611">
    <property type="component" value="Unassembled WGS sequence"/>
</dbReference>
<comment type="similarity">
    <text evidence="3">Belongs to the sorting nexin family.</text>
</comment>
<feature type="compositionally biased region" description="Polar residues" evidence="9">
    <location>
        <begin position="1"/>
        <end position="15"/>
    </location>
</feature>
<dbReference type="SUPFAM" id="SSF64268">
    <property type="entry name" value="PX domain"/>
    <property type="match status" value="1"/>
</dbReference>
<feature type="compositionally biased region" description="Polar residues" evidence="9">
    <location>
        <begin position="70"/>
        <end position="79"/>
    </location>
</feature>
<dbReference type="GO" id="GO:0042147">
    <property type="term" value="P:retrograde transport, endosome to Golgi"/>
    <property type="evidence" value="ECO:0007669"/>
    <property type="project" value="InterPro"/>
</dbReference>
<dbReference type="InterPro" id="IPR028662">
    <property type="entry name" value="SNX8/Mvp1"/>
</dbReference>
<dbReference type="Gene3D" id="3.30.1520.10">
    <property type="entry name" value="Phox-like domain"/>
    <property type="match status" value="1"/>
</dbReference>
<name>A0A0J0XIU0_9TREE</name>
<proteinExistence type="inferred from homology"/>
<evidence type="ECO:0000313" key="11">
    <source>
        <dbReference type="EMBL" id="KLT40972.1"/>
    </source>
</evidence>
<keyword evidence="12" id="KW-1185">Reference proteome</keyword>
<gene>
    <name evidence="11" type="ORF">CC85DRAFT_286902</name>
</gene>
<comment type="subcellular location">
    <subcellularLocation>
        <location evidence="2">Cytoplasm</location>
    </subcellularLocation>
    <subcellularLocation>
        <location evidence="1">Membrane</location>
        <topology evidence="1">Peripheral membrane protein</topology>
        <orientation evidence="1">Cytoplasmic side</orientation>
    </subcellularLocation>
</comment>
<feature type="compositionally biased region" description="Polar residues" evidence="9">
    <location>
        <begin position="214"/>
        <end position="223"/>
    </location>
</feature>
<feature type="region of interest" description="Disordered" evidence="9">
    <location>
        <begin position="175"/>
        <end position="228"/>
    </location>
</feature>
<feature type="compositionally biased region" description="Pro residues" evidence="9">
    <location>
        <begin position="182"/>
        <end position="192"/>
    </location>
</feature>